<accession>A0A4S8F6P8</accession>
<keyword evidence="2 4" id="KW-0560">Oxidoreductase</keyword>
<protein>
    <submittedName>
        <fullName evidence="7">D-glycerate dehydrogenase</fullName>
    </submittedName>
</protein>
<dbReference type="SUPFAM" id="SSF52283">
    <property type="entry name" value="Formate/glycerate dehydrogenase catalytic domain-like"/>
    <property type="match status" value="1"/>
</dbReference>
<comment type="similarity">
    <text evidence="1 4">Belongs to the D-isomer specific 2-hydroxyacid dehydrogenase family.</text>
</comment>
<evidence type="ECO:0000256" key="2">
    <source>
        <dbReference type="ARBA" id="ARBA00023002"/>
    </source>
</evidence>
<dbReference type="GO" id="GO:0030267">
    <property type="term" value="F:glyoxylate reductase (NADPH) activity"/>
    <property type="evidence" value="ECO:0007669"/>
    <property type="project" value="TreeGrafter"/>
</dbReference>
<evidence type="ECO:0000259" key="6">
    <source>
        <dbReference type="Pfam" id="PF02826"/>
    </source>
</evidence>
<gene>
    <name evidence="7" type="ORF">E9531_09615</name>
</gene>
<feature type="domain" description="D-isomer specific 2-hydroxyacid dehydrogenase NAD-binding" evidence="6">
    <location>
        <begin position="109"/>
        <end position="286"/>
    </location>
</feature>
<dbReference type="AlphaFoldDB" id="A0A4S8F6P8"/>
<keyword evidence="8" id="KW-1185">Reference proteome</keyword>
<dbReference type="Gene3D" id="3.40.50.720">
    <property type="entry name" value="NAD(P)-binding Rossmann-like Domain"/>
    <property type="match status" value="2"/>
</dbReference>
<dbReference type="FunFam" id="3.40.50.720:FF:000203">
    <property type="entry name" value="D-3-phosphoglycerate dehydrogenase (SerA)"/>
    <property type="match status" value="1"/>
</dbReference>
<reference evidence="7 8" key="1">
    <citation type="journal article" date="2015" name="Antonie Van Leeuwenhoek">
        <title>Lampropedia puyangensis sp. nov., isolated from symptomatic bark of Populus ? euramericana canker and emended description of Lampropedia hyalina (Ehrenberg 1832) Lee et al. 2004.</title>
        <authorList>
            <person name="Li Y."/>
            <person name="Wang T."/>
            <person name="Piao C.G."/>
            <person name="Wang L.F."/>
            <person name="Tian G.Z."/>
            <person name="Zhu T.H."/>
            <person name="Guo M.W."/>
        </authorList>
    </citation>
    <scope>NUCLEOTIDE SEQUENCE [LARGE SCALE GENOMIC DNA]</scope>
    <source>
        <strain evidence="7 8">2-bin</strain>
    </source>
</reference>
<dbReference type="PANTHER" id="PTHR10996:SF178">
    <property type="entry name" value="2-HYDROXYACID DEHYDROGENASE YGL185C-RELATED"/>
    <property type="match status" value="1"/>
</dbReference>
<dbReference type="CDD" id="cd05301">
    <property type="entry name" value="GDH"/>
    <property type="match status" value="1"/>
</dbReference>
<dbReference type="InterPro" id="IPR006139">
    <property type="entry name" value="D-isomer_2_OHA_DH_cat_dom"/>
</dbReference>
<keyword evidence="3" id="KW-0520">NAD</keyword>
<comment type="caution">
    <text evidence="7">The sequence shown here is derived from an EMBL/GenBank/DDBJ whole genome shotgun (WGS) entry which is preliminary data.</text>
</comment>
<dbReference type="InterPro" id="IPR006140">
    <property type="entry name" value="D-isomer_DH_NAD-bd"/>
</dbReference>
<dbReference type="RefSeq" id="WP_136573547.1">
    <property type="nucleotide sequence ID" value="NZ_STFG01000009.1"/>
</dbReference>
<dbReference type="InterPro" id="IPR050223">
    <property type="entry name" value="D-isomer_2-hydroxyacid_DH"/>
</dbReference>
<organism evidence="7 8">
    <name type="scientific">Lampropedia puyangensis</name>
    <dbReference type="NCBI Taxonomy" id="1330072"/>
    <lineage>
        <taxon>Bacteria</taxon>
        <taxon>Pseudomonadati</taxon>
        <taxon>Pseudomonadota</taxon>
        <taxon>Betaproteobacteria</taxon>
        <taxon>Burkholderiales</taxon>
        <taxon>Comamonadaceae</taxon>
        <taxon>Lampropedia</taxon>
    </lineage>
</organism>
<feature type="domain" description="D-isomer specific 2-hydroxyacid dehydrogenase catalytic" evidence="5">
    <location>
        <begin position="25"/>
        <end position="309"/>
    </location>
</feature>
<evidence type="ECO:0000256" key="4">
    <source>
        <dbReference type="RuleBase" id="RU003719"/>
    </source>
</evidence>
<dbReference type="Pfam" id="PF02826">
    <property type="entry name" value="2-Hacid_dh_C"/>
    <property type="match status" value="1"/>
</dbReference>
<dbReference type="InterPro" id="IPR036291">
    <property type="entry name" value="NAD(P)-bd_dom_sf"/>
</dbReference>
<dbReference type="OrthoDB" id="9805416at2"/>
<evidence type="ECO:0000259" key="5">
    <source>
        <dbReference type="Pfam" id="PF00389"/>
    </source>
</evidence>
<evidence type="ECO:0000256" key="1">
    <source>
        <dbReference type="ARBA" id="ARBA00005854"/>
    </source>
</evidence>
<dbReference type="GO" id="GO:0016618">
    <property type="term" value="F:hydroxypyruvate reductase [NAD(P)H] activity"/>
    <property type="evidence" value="ECO:0007669"/>
    <property type="project" value="TreeGrafter"/>
</dbReference>
<evidence type="ECO:0000313" key="8">
    <source>
        <dbReference type="Proteomes" id="UP000308917"/>
    </source>
</evidence>
<dbReference type="Proteomes" id="UP000308917">
    <property type="component" value="Unassembled WGS sequence"/>
</dbReference>
<dbReference type="GO" id="GO:0005829">
    <property type="term" value="C:cytosol"/>
    <property type="evidence" value="ECO:0007669"/>
    <property type="project" value="TreeGrafter"/>
</dbReference>
<dbReference type="Pfam" id="PF00389">
    <property type="entry name" value="2-Hacid_dh"/>
    <property type="match status" value="1"/>
</dbReference>
<name>A0A4S8F6P8_9BURK</name>
<evidence type="ECO:0000313" key="7">
    <source>
        <dbReference type="EMBL" id="THU01032.1"/>
    </source>
</evidence>
<dbReference type="EMBL" id="STFG01000009">
    <property type="protein sequence ID" value="THU01032.1"/>
    <property type="molecule type" value="Genomic_DNA"/>
</dbReference>
<proteinExistence type="inferred from homology"/>
<dbReference type="GO" id="GO:0051287">
    <property type="term" value="F:NAD binding"/>
    <property type="evidence" value="ECO:0007669"/>
    <property type="project" value="InterPro"/>
</dbReference>
<sequence>MQPTIAIAFKIPEDILSGLRTWAHVVEHQDATALPASQWQTRLNQADGVLISVFNPVSADQLTHTAALRMISSVGVGLNHIDLKACQEAKVHVANTPGVINHPTADHAFALLLGASRNVVGADRLVRAGQWTQPIAPMMGMDVHHRRIGIVGFGGVGQQIARRAIGFDMRVHYHQRHRLPTAQEQALQATYTPLSELLQISDFVVLQVPYNPSTHHMIGARELALMPKHAMLVNTARGGVLDEDALADALEQGRIAGAALDVFENEPHINPRLLQAPNLLLTPHLGSATAATRHEMISMAANHLHQFFNE</sequence>
<dbReference type="SUPFAM" id="SSF51735">
    <property type="entry name" value="NAD(P)-binding Rossmann-fold domains"/>
    <property type="match status" value="1"/>
</dbReference>
<dbReference type="PANTHER" id="PTHR10996">
    <property type="entry name" value="2-HYDROXYACID DEHYDROGENASE-RELATED"/>
    <property type="match status" value="1"/>
</dbReference>
<evidence type="ECO:0000256" key="3">
    <source>
        <dbReference type="ARBA" id="ARBA00023027"/>
    </source>
</evidence>